<reference evidence="2 3" key="1">
    <citation type="journal article" date="2016" name="Nat. Commun.">
        <title>Thousands of microbial genomes shed light on interconnected biogeochemical processes in an aquifer system.</title>
        <authorList>
            <person name="Anantharaman K."/>
            <person name="Brown C.T."/>
            <person name="Hug L.A."/>
            <person name="Sharon I."/>
            <person name="Castelle C.J."/>
            <person name="Probst A.J."/>
            <person name="Thomas B.C."/>
            <person name="Singh A."/>
            <person name="Wilkins M.J."/>
            <person name="Karaoz U."/>
            <person name="Brodie E.L."/>
            <person name="Williams K.H."/>
            <person name="Hubbard S.S."/>
            <person name="Banfield J.F."/>
        </authorList>
    </citation>
    <scope>NUCLEOTIDE SEQUENCE [LARGE SCALE GENOMIC DNA]</scope>
</reference>
<name>A0A1F6FMD3_9BACT</name>
<accession>A0A1F6FMD3</accession>
<organism evidence="2 3">
    <name type="scientific">Candidatus Kuenenbacteria bacterium RIFCSPHIGHO2_02_FULL_39_13</name>
    <dbReference type="NCBI Taxonomy" id="1798561"/>
    <lineage>
        <taxon>Bacteria</taxon>
        <taxon>Candidatus Kueneniibacteriota</taxon>
    </lineage>
</organism>
<comment type="caution">
    <text evidence="2">The sequence shown here is derived from an EMBL/GenBank/DDBJ whole genome shotgun (WGS) entry which is preliminary data.</text>
</comment>
<sequence length="213" mass="23170">MSNKKFIVIGIIIAVVCFALGFIVAQMNKTGVSLGENTFQAGWDAAKQRLAESGFAPAIAGMEIKTISGEVKEIKGNKINLKIRPLEPLADPKLDNRVVVVDDNTKIFKLESRDPVEYQKEMDVYNRKIQQQTANPAVGAQPLVFPDFFIKKEVKLSDLEAGQQITVVTDEDIKNILEFKAVEITLQSTAAISPATAPIAPAVPPSVPVVPVE</sequence>
<dbReference type="AlphaFoldDB" id="A0A1F6FMD3"/>
<keyword evidence="1" id="KW-1133">Transmembrane helix</keyword>
<evidence type="ECO:0000256" key="1">
    <source>
        <dbReference type="SAM" id="Phobius"/>
    </source>
</evidence>
<feature type="transmembrane region" description="Helical" evidence="1">
    <location>
        <begin position="6"/>
        <end position="25"/>
    </location>
</feature>
<keyword evidence="1" id="KW-0812">Transmembrane</keyword>
<proteinExistence type="predicted"/>
<dbReference type="EMBL" id="MFMW01000024">
    <property type="protein sequence ID" value="OGG87014.1"/>
    <property type="molecule type" value="Genomic_DNA"/>
</dbReference>
<evidence type="ECO:0000313" key="3">
    <source>
        <dbReference type="Proteomes" id="UP000179136"/>
    </source>
</evidence>
<gene>
    <name evidence="2" type="ORF">A3B87_03530</name>
</gene>
<dbReference type="Proteomes" id="UP000179136">
    <property type="component" value="Unassembled WGS sequence"/>
</dbReference>
<evidence type="ECO:0000313" key="2">
    <source>
        <dbReference type="EMBL" id="OGG87014.1"/>
    </source>
</evidence>
<keyword evidence="1" id="KW-0472">Membrane</keyword>
<protein>
    <submittedName>
        <fullName evidence="2">Uncharacterized protein</fullName>
    </submittedName>
</protein>